<protein>
    <submittedName>
        <fullName evidence="1">Uncharacterized protein</fullName>
    </submittedName>
</protein>
<name>Q8KGX9_RHILI</name>
<sequence>MGFLESGWACAVPTSAYFDTLDPAEIEPCVPVRPVSALTMSDSTALQQGFKAFEQTPALGVRDLCFHVATKLECRAASKVEMSPRSFRRTGRSKSEMRQ</sequence>
<reference evidence="1" key="1">
    <citation type="journal article" date="2002" name="J. Bacteriol.">
        <title>Comparative sequence analysis of the symbiosis island of Mesorhizobium loti strain R7A.</title>
        <authorList>
            <person name="Sullivan J.T."/>
            <person name="Trzebiatowski J.R."/>
            <person name="Cruickshank R.W."/>
            <person name="Gouzy J."/>
            <person name="Brown S.D."/>
            <person name="Elliot R.M."/>
            <person name="Fleetwood D.J."/>
            <person name="McCallum N.G."/>
            <person name="Rossbach U."/>
            <person name="Stuart G.S."/>
            <person name="Weaver J.E."/>
            <person name="Webby R.J."/>
            <person name="de Bruijn F.J."/>
            <person name="Ronson C.W."/>
        </authorList>
    </citation>
    <scope>NUCLEOTIDE SEQUENCE</scope>
    <source>
        <strain evidence="1">R7A</strain>
    </source>
</reference>
<gene>
    <name evidence="1" type="primary">msi084</name>
</gene>
<dbReference type="AlphaFoldDB" id="Q8KGX9"/>
<dbReference type="EMBL" id="AL672112">
    <property type="protein sequence ID" value="CAD31489.1"/>
    <property type="molecule type" value="Genomic_DNA"/>
</dbReference>
<evidence type="ECO:0000313" key="1">
    <source>
        <dbReference type="EMBL" id="CAD31489.1"/>
    </source>
</evidence>
<accession>Q8KGX9</accession>
<proteinExistence type="predicted"/>
<organism evidence="1">
    <name type="scientific">Rhizobium loti</name>
    <name type="common">Mesorhizobium loti</name>
    <dbReference type="NCBI Taxonomy" id="381"/>
    <lineage>
        <taxon>Bacteria</taxon>
        <taxon>Pseudomonadati</taxon>
        <taxon>Pseudomonadota</taxon>
        <taxon>Alphaproteobacteria</taxon>
        <taxon>Hyphomicrobiales</taxon>
        <taxon>Phyllobacteriaceae</taxon>
        <taxon>Mesorhizobium</taxon>
    </lineage>
</organism>